<evidence type="ECO:0000313" key="4">
    <source>
        <dbReference type="Proteomes" id="UP000466931"/>
    </source>
</evidence>
<dbReference type="RefSeq" id="WP_085152489.1">
    <property type="nucleotide sequence ID" value="NZ_AP022612.1"/>
</dbReference>
<evidence type="ECO:0000256" key="1">
    <source>
        <dbReference type="ARBA" id="ARBA00022723"/>
    </source>
</evidence>
<evidence type="ECO:0000313" key="3">
    <source>
        <dbReference type="EMBL" id="BBZ33071.1"/>
    </source>
</evidence>
<reference evidence="3" key="1">
    <citation type="journal article" date="2019" name="Emerg. Microbes Infect.">
        <title>Comprehensive subspecies identification of 175 nontuberculous mycobacteria species based on 7547 genomic profiles.</title>
        <authorList>
            <person name="Matsumoto Y."/>
            <person name="Kinjo T."/>
            <person name="Motooka D."/>
            <person name="Nabeya D."/>
            <person name="Jung N."/>
            <person name="Uechi K."/>
            <person name="Horii T."/>
            <person name="Iida T."/>
            <person name="Fujita J."/>
            <person name="Nakamura S."/>
        </authorList>
    </citation>
    <scope>NUCLEOTIDE SEQUENCE [LARGE SCALE GENOMIC DNA]</scope>
    <source>
        <strain evidence="3">JCM 13671</strain>
    </source>
</reference>
<proteinExistence type="predicted"/>
<dbReference type="OrthoDB" id="465670at2"/>
<dbReference type="Gene3D" id="3.40.50.150">
    <property type="entry name" value="Vaccinia Virus protein VP39"/>
    <property type="match status" value="1"/>
</dbReference>
<dbReference type="EMBL" id="AP022612">
    <property type="protein sequence ID" value="BBZ33071.1"/>
    <property type="molecule type" value="Genomic_DNA"/>
</dbReference>
<protein>
    <submittedName>
        <fullName evidence="3">Uncharacterized protein</fullName>
    </submittedName>
</protein>
<dbReference type="GO" id="GO:0046872">
    <property type="term" value="F:metal ion binding"/>
    <property type="evidence" value="ECO:0007669"/>
    <property type="project" value="UniProtKB-KW"/>
</dbReference>
<dbReference type="InterPro" id="IPR042086">
    <property type="entry name" value="MeTrfase_capping"/>
</dbReference>
<keyword evidence="2" id="KW-0460">Magnesium</keyword>
<keyword evidence="1" id="KW-0479">Metal-binding</keyword>
<gene>
    <name evidence="3" type="ORF">MCNF_16760</name>
</gene>
<dbReference type="Pfam" id="PF03492">
    <property type="entry name" value="Methyltransf_7"/>
    <property type="match status" value="1"/>
</dbReference>
<name>A0A7I7XV88_9MYCO</name>
<keyword evidence="4" id="KW-1185">Reference proteome</keyword>
<dbReference type="Gene3D" id="1.10.1200.270">
    <property type="entry name" value="Methyltransferase, alpha-helical capping domain"/>
    <property type="match status" value="1"/>
</dbReference>
<dbReference type="SUPFAM" id="SSF53335">
    <property type="entry name" value="S-adenosyl-L-methionine-dependent methyltransferases"/>
    <property type="match status" value="1"/>
</dbReference>
<dbReference type="InterPro" id="IPR005299">
    <property type="entry name" value="MeTrfase_7"/>
</dbReference>
<dbReference type="GO" id="GO:0008168">
    <property type="term" value="F:methyltransferase activity"/>
    <property type="evidence" value="ECO:0007669"/>
    <property type="project" value="InterPro"/>
</dbReference>
<dbReference type="Proteomes" id="UP000466931">
    <property type="component" value="Chromosome"/>
</dbReference>
<sequence>MPESSIVVRPEPTDSPTYTAASRLQASGLLPAVDLFVDAAKTVPLPQPPTPLLLADYGAGTGHNALLPISRAIQALRDRTPREQPVLVAHTDAFDNDFSTLFDTLENDPDSYLTRDGAVYASAIGRSFYQQILPSYSVSLGWSSWAIHWLSRIPTAIPDHVLPAYSRDEQVRAACERQAAHDWHEFIAFRGRELTHHGRLVVLTMGLDEDGQLGLKPLVDSLYTGLRELWSSGLISAQELHGMIIPIVGRSEKDFVAPFAPKDRFEGLSIEHLETFDGQDRYFQQFRADKDARAFGRQWGSFIRAATFSCLIAGLEGGRADPRAGELSDRLERSVAEQMAAAPQEMHMPMVKLVLLKHTRPK</sequence>
<organism evidence="3 4">
    <name type="scientific">Mycolicibacterium confluentis</name>
    <dbReference type="NCBI Taxonomy" id="28047"/>
    <lineage>
        <taxon>Bacteria</taxon>
        <taxon>Bacillati</taxon>
        <taxon>Actinomycetota</taxon>
        <taxon>Actinomycetes</taxon>
        <taxon>Mycobacteriales</taxon>
        <taxon>Mycobacteriaceae</taxon>
        <taxon>Mycolicibacterium</taxon>
    </lineage>
</organism>
<accession>A0A7I7XV88</accession>
<evidence type="ECO:0000256" key="2">
    <source>
        <dbReference type="ARBA" id="ARBA00022842"/>
    </source>
</evidence>
<dbReference type="AlphaFoldDB" id="A0A7I7XV88"/>
<dbReference type="InterPro" id="IPR029063">
    <property type="entry name" value="SAM-dependent_MTases_sf"/>
</dbReference>
<reference evidence="3" key="2">
    <citation type="submission" date="2020-02" db="EMBL/GenBank/DDBJ databases">
        <authorList>
            <person name="Matsumoto Y."/>
            <person name="Motooka D."/>
            <person name="Nakamura S."/>
        </authorList>
    </citation>
    <scope>NUCLEOTIDE SEQUENCE</scope>
    <source>
        <strain evidence="3">JCM 13671</strain>
    </source>
</reference>
<dbReference type="PANTHER" id="PTHR31009">
    <property type="entry name" value="S-ADENOSYL-L-METHIONINE:CARBOXYL METHYLTRANSFERASE FAMILY PROTEIN"/>
    <property type="match status" value="1"/>
</dbReference>